<name>A0ABW0UYD8_9ACTN</name>
<evidence type="ECO:0000313" key="2">
    <source>
        <dbReference type="Proteomes" id="UP001596154"/>
    </source>
</evidence>
<keyword evidence="2" id="KW-1185">Reference proteome</keyword>
<dbReference type="RefSeq" id="WP_381026385.1">
    <property type="nucleotide sequence ID" value="NZ_JBHSNY010000009.1"/>
</dbReference>
<dbReference type="EMBL" id="JBHSNY010000009">
    <property type="protein sequence ID" value="MFC5637271.1"/>
    <property type="molecule type" value="Genomic_DNA"/>
</dbReference>
<dbReference type="Proteomes" id="UP001596154">
    <property type="component" value="Unassembled WGS sequence"/>
</dbReference>
<proteinExistence type="predicted"/>
<gene>
    <name evidence="1" type="ORF">ACFPZJ_26440</name>
</gene>
<evidence type="ECO:0000313" key="1">
    <source>
        <dbReference type="EMBL" id="MFC5637271.1"/>
    </source>
</evidence>
<sequence>MAAQPLPCPLGIVKRVSRAPAWPASCATFLSPVVEGVRHPNASGEHKLVAAFADAMRQAGVSAGPYSVGG</sequence>
<accession>A0ABW0UYD8</accession>
<comment type="caution">
    <text evidence="1">The sequence shown here is derived from an EMBL/GenBank/DDBJ whole genome shotgun (WGS) entry which is preliminary data.</text>
</comment>
<reference evidence="2" key="1">
    <citation type="journal article" date="2019" name="Int. J. Syst. Evol. Microbiol.">
        <title>The Global Catalogue of Microorganisms (GCM) 10K type strain sequencing project: providing services to taxonomists for standard genome sequencing and annotation.</title>
        <authorList>
            <consortium name="The Broad Institute Genomics Platform"/>
            <consortium name="The Broad Institute Genome Sequencing Center for Infectious Disease"/>
            <person name="Wu L."/>
            <person name="Ma J."/>
        </authorList>
    </citation>
    <scope>NUCLEOTIDE SEQUENCE [LARGE SCALE GENOMIC DNA]</scope>
    <source>
        <strain evidence="2">CGMCC 4.7248</strain>
    </source>
</reference>
<organism evidence="1 2">
    <name type="scientific">Streptomyces bullii</name>
    <dbReference type="NCBI Taxonomy" id="349910"/>
    <lineage>
        <taxon>Bacteria</taxon>
        <taxon>Bacillati</taxon>
        <taxon>Actinomycetota</taxon>
        <taxon>Actinomycetes</taxon>
        <taxon>Kitasatosporales</taxon>
        <taxon>Streptomycetaceae</taxon>
        <taxon>Streptomyces</taxon>
    </lineage>
</organism>
<protein>
    <submittedName>
        <fullName evidence="1">Uncharacterized protein</fullName>
    </submittedName>
</protein>